<dbReference type="RefSeq" id="WP_207106565.1">
    <property type="nucleotide sequence ID" value="NZ_JAFLVR010000001.1"/>
</dbReference>
<comment type="caution">
    <text evidence="1">The sequence shown here is derived from an EMBL/GenBank/DDBJ whole genome shotgun (WGS) entry which is preliminary data.</text>
</comment>
<evidence type="ECO:0000313" key="2">
    <source>
        <dbReference type="Proteomes" id="UP000664495"/>
    </source>
</evidence>
<name>A0ABS3HBC1_9ENTE</name>
<organism evidence="1 2">
    <name type="scientific">Candidatus Enterococcus murrayae</name>
    <dbReference type="NCBI Taxonomy" id="2815321"/>
    <lineage>
        <taxon>Bacteria</taxon>
        <taxon>Bacillati</taxon>
        <taxon>Bacillota</taxon>
        <taxon>Bacilli</taxon>
        <taxon>Lactobacillales</taxon>
        <taxon>Enterococcaceae</taxon>
        <taxon>Enterococcus</taxon>
    </lineage>
</organism>
<reference evidence="1 2" key="1">
    <citation type="submission" date="2021-03" db="EMBL/GenBank/DDBJ databases">
        <title>Enterococcal diversity collection.</title>
        <authorList>
            <person name="Gilmore M.S."/>
            <person name="Schwartzman J."/>
            <person name="Van Tyne D."/>
            <person name="Martin M."/>
            <person name="Earl A.M."/>
            <person name="Manson A.L."/>
            <person name="Straub T."/>
            <person name="Salamzade R."/>
            <person name="Saavedra J."/>
            <person name="Lebreton F."/>
            <person name="Prichula J."/>
            <person name="Schaufler K."/>
            <person name="Gaca A."/>
            <person name="Sgardioli B."/>
            <person name="Wagenaar J."/>
            <person name="Strong T."/>
        </authorList>
    </citation>
    <scope>NUCLEOTIDE SEQUENCE [LARGE SCALE GENOMIC DNA]</scope>
    <source>
        <strain evidence="1 2">MJM16</strain>
    </source>
</reference>
<keyword evidence="2" id="KW-1185">Reference proteome</keyword>
<dbReference type="Proteomes" id="UP000664495">
    <property type="component" value="Unassembled WGS sequence"/>
</dbReference>
<dbReference type="EMBL" id="JAFLVR010000001">
    <property type="protein sequence ID" value="MBO0450751.1"/>
    <property type="molecule type" value="Genomic_DNA"/>
</dbReference>
<evidence type="ECO:0000313" key="1">
    <source>
        <dbReference type="EMBL" id="MBO0450751.1"/>
    </source>
</evidence>
<sequence>MNDFITVYIDYVPSVFWRICLTERPEMPVPNQKYINEEVLGKNGAFYSKYAFKDMDVTLTFNYLEEVTDFKAFKAQMPYIRKWLADGTRLEFSDEPNAYYLIRQVEFKGNITNDMIEYGEFDVNLTLAPFARINEQPIEMPRKLIGTQYLVNTFFYNRTVEDSQPTIILNTTENIELYFNSDSTASDPIRPMQWINTNLPKATFTSKGSVTFYIDSEKGLVNYSLGGINENPQQVLTQYNAPDGLFKLPRGNHRISVDPYGISEDRRTASVNKLLLYRNGLK</sequence>
<gene>
    <name evidence="1" type="ORF">JZO85_00625</name>
</gene>
<accession>A0ABS3HBC1</accession>
<proteinExistence type="predicted"/>
<evidence type="ECO:0008006" key="3">
    <source>
        <dbReference type="Google" id="ProtNLM"/>
    </source>
</evidence>
<dbReference type="Gene3D" id="2.40.30.200">
    <property type="match status" value="1"/>
</dbReference>
<protein>
    <recommendedName>
        <fullName evidence="3">Phage tail protein</fullName>
    </recommendedName>
</protein>